<protein>
    <submittedName>
        <fullName evidence="2">Uncharacterized protein</fullName>
    </submittedName>
</protein>
<comment type="caution">
    <text evidence="2">The sequence shown here is derived from an EMBL/GenBank/DDBJ whole genome shotgun (WGS) entry which is preliminary data.</text>
</comment>
<proteinExistence type="predicted"/>
<evidence type="ECO:0000256" key="1">
    <source>
        <dbReference type="SAM" id="MobiDB-lite"/>
    </source>
</evidence>
<evidence type="ECO:0000313" key="2">
    <source>
        <dbReference type="EMBL" id="MBB6259938.1"/>
    </source>
</evidence>
<keyword evidence="3" id="KW-1185">Reference proteome</keyword>
<reference evidence="2 3" key="1">
    <citation type="submission" date="2020-08" db="EMBL/GenBank/DDBJ databases">
        <title>Genomic Encyclopedia of Type Strains, Phase IV (KMG-IV): sequencing the most valuable type-strain genomes for metagenomic binning, comparative biology and taxonomic classification.</title>
        <authorList>
            <person name="Goeker M."/>
        </authorList>
    </citation>
    <scope>NUCLEOTIDE SEQUENCE [LARGE SCALE GENOMIC DNA]</scope>
    <source>
        <strain evidence="2 3">DSM 22336</strain>
    </source>
</reference>
<dbReference type="RefSeq" id="WP_184219336.1">
    <property type="nucleotide sequence ID" value="NZ_JACIIU010000001.1"/>
</dbReference>
<sequence>MKHIPARPPLHGLRRQLRENRGQPKRMPKDGFVRQTFALPRAEAREKAQEWFKAFPKSAYWTEIESWCEMPDDVIQFTIRRLPTAD</sequence>
<accession>A0A841M1C6</accession>
<gene>
    <name evidence="2" type="ORF">FHS77_000446</name>
</gene>
<feature type="compositionally biased region" description="Basic and acidic residues" evidence="1">
    <location>
        <begin position="16"/>
        <end position="32"/>
    </location>
</feature>
<dbReference type="EMBL" id="JACIIU010000001">
    <property type="protein sequence ID" value="MBB6259938.1"/>
    <property type="molecule type" value="Genomic_DNA"/>
</dbReference>
<organism evidence="2 3">
    <name type="scientific">Paenochrobactrum gallinarii</name>
    <dbReference type="NCBI Taxonomy" id="643673"/>
    <lineage>
        <taxon>Bacteria</taxon>
        <taxon>Pseudomonadati</taxon>
        <taxon>Pseudomonadota</taxon>
        <taxon>Alphaproteobacteria</taxon>
        <taxon>Hyphomicrobiales</taxon>
        <taxon>Brucellaceae</taxon>
        <taxon>Paenochrobactrum</taxon>
    </lineage>
</organism>
<dbReference type="AlphaFoldDB" id="A0A841M1C6"/>
<evidence type="ECO:0000313" key="3">
    <source>
        <dbReference type="Proteomes" id="UP000555393"/>
    </source>
</evidence>
<feature type="region of interest" description="Disordered" evidence="1">
    <location>
        <begin position="1"/>
        <end position="33"/>
    </location>
</feature>
<name>A0A841M1C6_9HYPH</name>
<dbReference type="Proteomes" id="UP000555393">
    <property type="component" value="Unassembled WGS sequence"/>
</dbReference>